<reference evidence="10" key="1">
    <citation type="journal article" date="2017" name="Gigascience">
        <title>The first near-complete assembly of the hexaploid bread wheat genome, Triticum aestivum.</title>
        <authorList>
            <person name="Zimin A.V."/>
            <person name="Puiu D."/>
            <person name="Hall R."/>
            <person name="Kingan S."/>
            <person name="Clavijo B.J."/>
            <person name="Salzberg S.L."/>
        </authorList>
    </citation>
    <scope>NUCLEOTIDE SEQUENCE</scope>
    <source>
        <tissue evidence="10">Leaf</tissue>
    </source>
</reference>
<dbReference type="PROSITE" id="PS51434">
    <property type="entry name" value="NUP_C"/>
    <property type="match status" value="1"/>
</dbReference>
<keyword evidence="7" id="KW-0539">Nucleus</keyword>
<feature type="domain" description="Peptidase S59" evidence="9">
    <location>
        <begin position="43"/>
        <end position="185"/>
    </location>
</feature>
<evidence type="ECO:0000256" key="4">
    <source>
        <dbReference type="ARBA" id="ARBA00022927"/>
    </source>
</evidence>
<dbReference type="SUPFAM" id="SSF82215">
    <property type="entry name" value="C-terminal autoproteolytic domain of nucleoporin nup98"/>
    <property type="match status" value="1"/>
</dbReference>
<evidence type="ECO:0000256" key="7">
    <source>
        <dbReference type="ARBA" id="ARBA00023242"/>
    </source>
</evidence>
<accession>A0A9R1IUM2</accession>
<evidence type="ECO:0000256" key="8">
    <source>
        <dbReference type="ARBA" id="ARBA00065263"/>
    </source>
</evidence>
<keyword evidence="2" id="KW-0813">Transport</keyword>
<dbReference type="PANTHER" id="PTHR23198">
    <property type="entry name" value="NUCLEOPORIN"/>
    <property type="match status" value="1"/>
</dbReference>
<organism evidence="10">
    <name type="scientific">Triticum aestivum</name>
    <name type="common">Wheat</name>
    <dbReference type="NCBI Taxonomy" id="4565"/>
    <lineage>
        <taxon>Eukaryota</taxon>
        <taxon>Viridiplantae</taxon>
        <taxon>Streptophyta</taxon>
        <taxon>Embryophyta</taxon>
        <taxon>Tracheophyta</taxon>
        <taxon>Spermatophyta</taxon>
        <taxon>Magnoliopsida</taxon>
        <taxon>Liliopsida</taxon>
        <taxon>Poales</taxon>
        <taxon>Poaceae</taxon>
        <taxon>BOP clade</taxon>
        <taxon>Pooideae</taxon>
        <taxon>Triticodae</taxon>
        <taxon>Triticeae</taxon>
        <taxon>Triticinae</taxon>
        <taxon>Triticum</taxon>
    </lineage>
</organism>
<dbReference type="Proteomes" id="UP000815260">
    <property type="component" value="Chromosome 1D"/>
</dbReference>
<gene>
    <name evidence="10" type="ORF">CFC21_010333</name>
</gene>
<feature type="non-terminal residue" evidence="10">
    <location>
        <position position="1"/>
    </location>
</feature>
<sequence length="185" mass="20499">GSGGEQKGYINGAVLARSNPFDPVITPFGGAPVSESVLPRLYKADYYTLPSIAELAARESNEPGCCSHVKDFTVGRHGYGSIKFDGETDVRKLDIASIVEFKDREILVYTDESKRPPVGQELNKPAEITLLNVKCVDKKTGLQLTEGAEVDRYKEILAQWTEKNGAEFVAFDAVKGEWKFRIKHF</sequence>
<dbReference type="Gene3D" id="3.30.1610.10">
    <property type="entry name" value="Peptidase S59, nucleoporin"/>
    <property type="match status" value="1"/>
</dbReference>
<dbReference type="GO" id="GO:0015031">
    <property type="term" value="P:protein transport"/>
    <property type="evidence" value="ECO:0007669"/>
    <property type="project" value="UniProtKB-KW"/>
</dbReference>
<reference evidence="10" key="2">
    <citation type="submission" date="2020-03" db="EMBL/GenBank/DDBJ databases">
        <title>The second near-complete assembly of the hexaploid bread wheat (Triticum aestivum) genome.</title>
        <authorList>
            <person name="Zimin A.V."/>
            <person name="Puiu D."/>
            <person name="Shumante A."/>
            <person name="Alonge M."/>
            <person name="Salzberg S.L."/>
        </authorList>
    </citation>
    <scope>NUCLEOTIDE SEQUENCE</scope>
    <source>
        <tissue evidence="10">Leaf</tissue>
    </source>
</reference>
<evidence type="ECO:0000259" key="9">
    <source>
        <dbReference type="PROSITE" id="PS51434"/>
    </source>
</evidence>
<dbReference type="PANTHER" id="PTHR23198:SF15">
    <property type="entry name" value="OS01G0383900 PROTEIN"/>
    <property type="match status" value="1"/>
</dbReference>
<dbReference type="EMBL" id="CM022213">
    <property type="protein sequence ID" value="KAF6993441.1"/>
    <property type="molecule type" value="Genomic_DNA"/>
</dbReference>
<proteinExistence type="predicted"/>
<keyword evidence="4" id="KW-0653">Protein transport</keyword>
<keyword evidence="6" id="KW-0906">Nuclear pore complex</keyword>
<comment type="subunit">
    <text evidence="8">Part of the nuclear pore complex (NPC). The NPC has an eight-fold symmetrical structure comprising a central transport channel and two rings, the cytoplasmic and nuclear rings, to which eight filaments are attached. The cytoplasmic filaments have loose ends, while the nuclear filaments are joined in a distal ring, forming a nuclear basket. NPCs are highly dynamic in configuration and composition, and can be devided in 3 subcomplexes, the NUP62 subcomplex, the NUP107-160 subcomplex and the NUP93 subcomplex, containing approximately 30 different nucleoporin proteins.</text>
</comment>
<evidence type="ECO:0000256" key="6">
    <source>
        <dbReference type="ARBA" id="ARBA00023132"/>
    </source>
</evidence>
<comment type="subcellular location">
    <subcellularLocation>
        <location evidence="1">Nucleus</location>
        <location evidence="1">Nuclear pore complex</location>
    </subcellularLocation>
</comment>
<evidence type="ECO:0000313" key="10">
    <source>
        <dbReference type="EMBL" id="KAF6993441.1"/>
    </source>
</evidence>
<dbReference type="GO" id="GO:0017056">
    <property type="term" value="F:structural constituent of nuclear pore"/>
    <property type="evidence" value="ECO:0007669"/>
    <property type="project" value="InterPro"/>
</dbReference>
<dbReference type="GO" id="GO:0051028">
    <property type="term" value="P:mRNA transport"/>
    <property type="evidence" value="ECO:0007669"/>
    <property type="project" value="UniProtKB-KW"/>
</dbReference>
<dbReference type="AlphaFoldDB" id="A0A9R1IUM2"/>
<dbReference type="InterPro" id="IPR036903">
    <property type="entry name" value="Nup98_auto-Pept-S59_dom_sf"/>
</dbReference>
<evidence type="ECO:0000256" key="2">
    <source>
        <dbReference type="ARBA" id="ARBA00022448"/>
    </source>
</evidence>
<dbReference type="InterPro" id="IPR007230">
    <property type="entry name" value="Nup98_auto-Pept-S59_dom"/>
</dbReference>
<dbReference type="OrthoDB" id="3797628at2759"/>
<keyword evidence="3" id="KW-0509">mRNA transport</keyword>
<dbReference type="GO" id="GO:0005643">
    <property type="term" value="C:nuclear pore"/>
    <property type="evidence" value="ECO:0007669"/>
    <property type="project" value="UniProtKB-SubCell"/>
</dbReference>
<keyword evidence="5" id="KW-0811">Translocation</keyword>
<comment type="caution">
    <text evidence="10">The sequence shown here is derived from an EMBL/GenBank/DDBJ whole genome shotgun (WGS) entry which is preliminary data.</text>
</comment>
<protein>
    <recommendedName>
        <fullName evidence="9">Peptidase S59 domain-containing protein</fullName>
    </recommendedName>
</protein>
<evidence type="ECO:0000256" key="3">
    <source>
        <dbReference type="ARBA" id="ARBA00022816"/>
    </source>
</evidence>
<dbReference type="InterPro" id="IPR037665">
    <property type="entry name" value="Nucleoporin_S59-like"/>
</dbReference>
<evidence type="ECO:0000256" key="1">
    <source>
        <dbReference type="ARBA" id="ARBA00004567"/>
    </source>
</evidence>
<dbReference type="Pfam" id="PF04096">
    <property type="entry name" value="Nucleoporin2"/>
    <property type="match status" value="1"/>
</dbReference>
<evidence type="ECO:0000256" key="5">
    <source>
        <dbReference type="ARBA" id="ARBA00023010"/>
    </source>
</evidence>
<dbReference type="GO" id="GO:0048573">
    <property type="term" value="P:photoperiodism, flowering"/>
    <property type="evidence" value="ECO:0007669"/>
    <property type="project" value="UniProtKB-ARBA"/>
</dbReference>
<dbReference type="FunFam" id="3.30.1610.10:FF:000002">
    <property type="entry name" value="nuclear pore complex protein NUP98A"/>
    <property type="match status" value="1"/>
</dbReference>
<name>A0A9R1IUM2_WHEAT</name>